<gene>
    <name evidence="2" type="ORF">Rhe02_66360</name>
</gene>
<reference evidence="2" key="1">
    <citation type="submission" date="2021-01" db="EMBL/GenBank/DDBJ databases">
        <title>Whole genome shotgun sequence of Rhizocola hellebori NBRC 109834.</title>
        <authorList>
            <person name="Komaki H."/>
            <person name="Tamura T."/>
        </authorList>
    </citation>
    <scope>NUCLEOTIDE SEQUENCE</scope>
    <source>
        <strain evidence="2">NBRC 109834</strain>
    </source>
</reference>
<keyword evidence="3" id="KW-1185">Reference proteome</keyword>
<dbReference type="Gene3D" id="3.40.50.2300">
    <property type="match status" value="1"/>
</dbReference>
<dbReference type="Proteomes" id="UP000612899">
    <property type="component" value="Unassembled WGS sequence"/>
</dbReference>
<keyword evidence="1" id="KW-0472">Membrane</keyword>
<keyword evidence="1" id="KW-1133">Transmembrane helix</keyword>
<evidence type="ECO:0008006" key="4">
    <source>
        <dbReference type="Google" id="ProtNLM"/>
    </source>
</evidence>
<evidence type="ECO:0000313" key="3">
    <source>
        <dbReference type="Proteomes" id="UP000612899"/>
    </source>
</evidence>
<dbReference type="EMBL" id="BONY01000051">
    <property type="protein sequence ID" value="GIH08569.1"/>
    <property type="molecule type" value="Genomic_DNA"/>
</dbReference>
<proteinExistence type="predicted"/>
<dbReference type="RefSeq" id="WP_203912316.1">
    <property type="nucleotide sequence ID" value="NZ_BONY01000051.1"/>
</dbReference>
<evidence type="ECO:0000256" key="1">
    <source>
        <dbReference type="SAM" id="Phobius"/>
    </source>
</evidence>
<evidence type="ECO:0000313" key="2">
    <source>
        <dbReference type="EMBL" id="GIH08569.1"/>
    </source>
</evidence>
<accession>A0A8J3QF43</accession>
<protein>
    <recommendedName>
        <fullName evidence="4">BMP family ABC transporter substrate-binding protein</fullName>
    </recommendedName>
</protein>
<organism evidence="2 3">
    <name type="scientific">Rhizocola hellebori</name>
    <dbReference type="NCBI Taxonomy" id="1392758"/>
    <lineage>
        <taxon>Bacteria</taxon>
        <taxon>Bacillati</taxon>
        <taxon>Actinomycetota</taxon>
        <taxon>Actinomycetes</taxon>
        <taxon>Micromonosporales</taxon>
        <taxon>Micromonosporaceae</taxon>
        <taxon>Rhizocola</taxon>
    </lineage>
</organism>
<name>A0A8J3QF43_9ACTN</name>
<dbReference type="AlphaFoldDB" id="A0A8J3QF43"/>
<feature type="transmembrane region" description="Helical" evidence="1">
    <location>
        <begin position="6"/>
        <end position="27"/>
    </location>
</feature>
<comment type="caution">
    <text evidence="2">The sequence shown here is derived from an EMBL/GenBank/DDBJ whole genome shotgun (WGS) entry which is preliminary data.</text>
</comment>
<sequence length="153" mass="16273">MTKLSWWSWGGIAGLAVILAVVAWIAWPPPTTPEPSRAREYRDFDMCILTDSNGIAAKPASAAWAALQEVSKRHSVRLSYLTVSGEQTEANAKQFLNTQVQQRCGIIVAVGQTQAAAADSLKASYPKVTFLSVTSDSDAAGISAKVNPLIPAA</sequence>
<keyword evidence="1" id="KW-0812">Transmembrane</keyword>